<dbReference type="Proteomes" id="UP000183971">
    <property type="component" value="Unassembled WGS sequence"/>
</dbReference>
<sequence length="275" mass="29875">MAPFKPTHSGRGNSDRGGARRGRPNHGVEKAAPTIQAPDQEGFKAAVQAEVSRQLAGLSVNVGDSNMTGVEGSDPQPGLPRGGARSTRRGYTGRNGRGGSHLGRGRAYRNSQTSHRPGTASSNMEPRFLPSATASEMIWVADRQGNKAAKIVNHTPLSDNTDAFAQRRPYNQCWGVTPGYGLNEEAQDLLNRAGPGYTRVMYQLVAVSEEHFNAVSQNAVEKTIEDHNGKNVKGKNALLLRAGVDPHPEREDEEEEEEHKVCDSPDVKIKTEMWT</sequence>
<feature type="compositionally biased region" description="Polar residues" evidence="1">
    <location>
        <begin position="109"/>
        <end position="124"/>
    </location>
</feature>
<feature type="region of interest" description="Disordered" evidence="1">
    <location>
        <begin position="1"/>
        <end position="48"/>
    </location>
</feature>
<dbReference type="EMBL" id="FJOF01000005">
    <property type="protein sequence ID" value="CZR40736.1"/>
    <property type="molecule type" value="Genomic_DNA"/>
</dbReference>
<comment type="caution">
    <text evidence="2">The sequence shown here is derived from an EMBL/GenBank/DDBJ whole genome shotgun (WGS) entry which is preliminary data.</text>
</comment>
<dbReference type="VEuPathDB" id="FungiDB:FPRO_10324"/>
<evidence type="ECO:0000256" key="1">
    <source>
        <dbReference type="SAM" id="MobiDB-lite"/>
    </source>
</evidence>
<protein>
    <submittedName>
        <fullName evidence="2">Uncharacterized protein</fullName>
    </submittedName>
</protein>
<name>A0A1L7VLG2_FUSPR</name>
<organism evidence="2 3">
    <name type="scientific">Fusarium proliferatum (strain ET1)</name>
    <name type="common">Orchid endophyte fungus</name>
    <dbReference type="NCBI Taxonomy" id="1227346"/>
    <lineage>
        <taxon>Eukaryota</taxon>
        <taxon>Fungi</taxon>
        <taxon>Dikarya</taxon>
        <taxon>Ascomycota</taxon>
        <taxon>Pezizomycotina</taxon>
        <taxon>Sordariomycetes</taxon>
        <taxon>Hypocreomycetidae</taxon>
        <taxon>Hypocreales</taxon>
        <taxon>Nectriaceae</taxon>
        <taxon>Fusarium</taxon>
        <taxon>Fusarium fujikuroi species complex</taxon>
    </lineage>
</organism>
<feature type="region of interest" description="Disordered" evidence="1">
    <location>
        <begin position="245"/>
        <end position="275"/>
    </location>
</feature>
<feature type="compositionally biased region" description="Basic and acidic residues" evidence="1">
    <location>
        <begin position="258"/>
        <end position="275"/>
    </location>
</feature>
<gene>
    <name evidence="2" type="ORF">FPRO_10324</name>
</gene>
<keyword evidence="3" id="KW-1185">Reference proteome</keyword>
<evidence type="ECO:0000313" key="3">
    <source>
        <dbReference type="Proteomes" id="UP000183971"/>
    </source>
</evidence>
<evidence type="ECO:0000313" key="2">
    <source>
        <dbReference type="EMBL" id="CZR40736.1"/>
    </source>
</evidence>
<dbReference type="GeneID" id="42055196"/>
<accession>A0A1L7VLG2</accession>
<reference evidence="3" key="1">
    <citation type="journal article" date="2016" name="Genome Biol. Evol.">
        <title>Comparative 'omics' of the Fusarium fujikuroi species complex highlights differences in genetic potential and metabolite synthesis.</title>
        <authorList>
            <person name="Niehaus E.-M."/>
            <person name="Muensterkoetter M."/>
            <person name="Proctor R.H."/>
            <person name="Brown D.W."/>
            <person name="Sharon A."/>
            <person name="Idan Y."/>
            <person name="Oren-Young L."/>
            <person name="Sieber C.M."/>
            <person name="Novak O."/>
            <person name="Pencik A."/>
            <person name="Tarkowska D."/>
            <person name="Hromadova K."/>
            <person name="Freeman S."/>
            <person name="Maymon M."/>
            <person name="Elazar M."/>
            <person name="Youssef S.A."/>
            <person name="El-Shabrawy E.S.M."/>
            <person name="Shalaby A.B.A."/>
            <person name="Houterman P."/>
            <person name="Brock N.L."/>
            <person name="Burkhardt I."/>
            <person name="Tsavkelova E.A."/>
            <person name="Dickschat J.S."/>
            <person name="Galuszka P."/>
            <person name="Gueldener U."/>
            <person name="Tudzynski B."/>
        </authorList>
    </citation>
    <scope>NUCLEOTIDE SEQUENCE [LARGE SCALE GENOMIC DNA]</scope>
    <source>
        <strain evidence="3">ET1</strain>
    </source>
</reference>
<proteinExistence type="predicted"/>
<dbReference type="AlphaFoldDB" id="A0A1L7VLG2"/>
<feature type="region of interest" description="Disordered" evidence="1">
    <location>
        <begin position="62"/>
        <end position="126"/>
    </location>
</feature>
<dbReference type="RefSeq" id="XP_031081329.1">
    <property type="nucleotide sequence ID" value="XM_031231277.1"/>
</dbReference>
<feature type="compositionally biased region" description="Gly residues" evidence="1">
    <location>
        <begin position="93"/>
        <end position="102"/>
    </location>
</feature>